<keyword evidence="11" id="KW-1185">Reference proteome</keyword>
<evidence type="ECO:0000259" key="8">
    <source>
        <dbReference type="Pfam" id="PF02687"/>
    </source>
</evidence>
<feature type="transmembrane region" description="Helical" evidence="7">
    <location>
        <begin position="289"/>
        <end position="316"/>
    </location>
</feature>
<evidence type="ECO:0000256" key="4">
    <source>
        <dbReference type="ARBA" id="ARBA00022989"/>
    </source>
</evidence>
<feature type="domain" description="ABC3 transporter permease C-terminal" evidence="8">
    <location>
        <begin position="298"/>
        <end position="410"/>
    </location>
</feature>
<comment type="caution">
    <text evidence="10">The sequence shown here is derived from an EMBL/GenBank/DDBJ whole genome shotgun (WGS) entry which is preliminary data.</text>
</comment>
<dbReference type="GO" id="GO:0022857">
    <property type="term" value="F:transmembrane transporter activity"/>
    <property type="evidence" value="ECO:0007669"/>
    <property type="project" value="TreeGrafter"/>
</dbReference>
<proteinExistence type="inferred from homology"/>
<organism evidence="10 11">
    <name type="scientific">Enterobacter genomosp. O</name>
    <dbReference type="NCBI Taxonomy" id="2364150"/>
    <lineage>
        <taxon>Bacteria</taxon>
        <taxon>Pseudomonadati</taxon>
        <taxon>Pseudomonadota</taxon>
        <taxon>Gammaproteobacteria</taxon>
        <taxon>Enterobacterales</taxon>
        <taxon>Enterobacteriaceae</taxon>
        <taxon>Enterobacter</taxon>
        <taxon>Enterobacter cloacae complex</taxon>
        <taxon>Enterobacter cloacae complex clade O</taxon>
    </lineage>
</organism>
<dbReference type="RefSeq" id="WP_059312874.1">
    <property type="nucleotide sequence ID" value="NZ_LRCR01000059.1"/>
</dbReference>
<name>A0A0X4ECJ4_9ENTR</name>
<reference evidence="11" key="1">
    <citation type="submission" date="2016-01" db="EMBL/GenBank/DDBJ databases">
        <title>WGS of SAMN04407783.</title>
        <authorList>
            <person name="Adams M."/>
            <person name="Sutton G."/>
            <person name="Nelson K."/>
            <person name="Thaden J."/>
            <person name="Fowler V."/>
            <person name="Mccorrison J."/>
            <person name="Sanka R."/>
            <person name="Brinkac L."/>
            <person name="Nierman W."/>
        </authorList>
    </citation>
    <scope>NUCLEOTIDE SEQUENCE [LARGE SCALE GENOMIC DNA]</scope>
    <source>
        <strain evidence="11">GN04363</strain>
    </source>
</reference>
<evidence type="ECO:0000313" key="10">
    <source>
        <dbReference type="EMBL" id="KUQ79407.1"/>
    </source>
</evidence>
<sequence>MTESRYSVPQPSSHSVRYGMPFSQQILESLENLHLLGRRAILALLGIAVGCAAVVALLNIGRNAENEAMRIFQGMGSEIMVANIQRLMNGKMNPLLPSPNLDISALHKTIPEINAASVLIPASVQVRMNGRTDSATVVGSSAELPSVLGLTLAQGRFLSDFDGYSTYVVLGANVAEQLTQINGHAIQPGTVIQLGDYLYQIVGILASTGPNPIIPLSIDDVILMSDRGMRRVIGLPQIGNVVIRSQNSDGQEHISSRLQAWLAEQMPGFDIHVQLPRQLIEGMEQQSRLFSWLLTGLGGISLLVGGVGVMNVMVMNVSERRREIGVRMALGARPRDIATLFLLEALVLASVGALLGAVVGMFSAWLFVYFAGWSDFVFSLTALQLGTGSAIAIGLFFGLSPALSAARLEPVDALRDV</sequence>
<dbReference type="Proteomes" id="UP000064715">
    <property type="component" value="Unassembled WGS sequence"/>
</dbReference>
<dbReference type="Pfam" id="PF12704">
    <property type="entry name" value="MacB_PCD"/>
    <property type="match status" value="1"/>
</dbReference>
<dbReference type="PANTHER" id="PTHR30572:SF4">
    <property type="entry name" value="ABC TRANSPORTER PERMEASE YTRF"/>
    <property type="match status" value="1"/>
</dbReference>
<feature type="transmembrane region" description="Helical" evidence="7">
    <location>
        <begin position="40"/>
        <end position="60"/>
    </location>
</feature>
<gene>
    <name evidence="10" type="ORF">AWI28_08655</name>
</gene>
<evidence type="ECO:0000256" key="2">
    <source>
        <dbReference type="ARBA" id="ARBA00022475"/>
    </source>
</evidence>
<evidence type="ECO:0000256" key="5">
    <source>
        <dbReference type="ARBA" id="ARBA00023136"/>
    </source>
</evidence>
<feature type="transmembrane region" description="Helical" evidence="7">
    <location>
        <begin position="337"/>
        <end position="370"/>
    </location>
</feature>
<evidence type="ECO:0000256" key="7">
    <source>
        <dbReference type="SAM" id="Phobius"/>
    </source>
</evidence>
<feature type="transmembrane region" description="Helical" evidence="7">
    <location>
        <begin position="376"/>
        <end position="399"/>
    </location>
</feature>
<dbReference type="InterPro" id="IPR025857">
    <property type="entry name" value="MacB_PCD"/>
</dbReference>
<evidence type="ECO:0000256" key="1">
    <source>
        <dbReference type="ARBA" id="ARBA00004651"/>
    </source>
</evidence>
<keyword evidence="5 7" id="KW-0472">Membrane</keyword>
<dbReference type="InterPro" id="IPR050250">
    <property type="entry name" value="Macrolide_Exporter_MacB"/>
</dbReference>
<keyword evidence="2" id="KW-1003">Cell membrane</keyword>
<comment type="similarity">
    <text evidence="6">Belongs to the ABC-4 integral membrane protein family.</text>
</comment>
<protein>
    <submittedName>
        <fullName evidence="10">ABC transporter permease</fullName>
    </submittedName>
</protein>
<dbReference type="EMBL" id="LRCR01000059">
    <property type="protein sequence ID" value="KUQ79407.1"/>
    <property type="molecule type" value="Genomic_DNA"/>
</dbReference>
<dbReference type="AlphaFoldDB" id="A0A0X4ECJ4"/>
<dbReference type="InterPro" id="IPR003838">
    <property type="entry name" value="ABC3_permease_C"/>
</dbReference>
<keyword evidence="3 7" id="KW-0812">Transmembrane</keyword>
<evidence type="ECO:0000256" key="6">
    <source>
        <dbReference type="ARBA" id="ARBA00038076"/>
    </source>
</evidence>
<evidence type="ECO:0000259" key="9">
    <source>
        <dbReference type="Pfam" id="PF12704"/>
    </source>
</evidence>
<feature type="domain" description="MacB-like periplasmic core" evidence="9">
    <location>
        <begin position="41"/>
        <end position="259"/>
    </location>
</feature>
<evidence type="ECO:0000256" key="3">
    <source>
        <dbReference type="ARBA" id="ARBA00022692"/>
    </source>
</evidence>
<keyword evidence="4 7" id="KW-1133">Transmembrane helix</keyword>
<dbReference type="GO" id="GO:0005886">
    <property type="term" value="C:plasma membrane"/>
    <property type="evidence" value="ECO:0007669"/>
    <property type="project" value="UniProtKB-SubCell"/>
</dbReference>
<dbReference type="PANTHER" id="PTHR30572">
    <property type="entry name" value="MEMBRANE COMPONENT OF TRANSPORTER-RELATED"/>
    <property type="match status" value="1"/>
</dbReference>
<dbReference type="Pfam" id="PF02687">
    <property type="entry name" value="FtsX"/>
    <property type="match status" value="1"/>
</dbReference>
<dbReference type="OrthoDB" id="9770036at2"/>
<accession>A0A0X4ECJ4</accession>
<evidence type="ECO:0000313" key="11">
    <source>
        <dbReference type="Proteomes" id="UP000064715"/>
    </source>
</evidence>
<comment type="subcellular location">
    <subcellularLocation>
        <location evidence="1">Cell membrane</location>
        <topology evidence="1">Multi-pass membrane protein</topology>
    </subcellularLocation>
</comment>